<name>A0A803Q734_CANSA</name>
<proteinExistence type="predicted"/>
<feature type="compositionally biased region" description="Basic and acidic residues" evidence="1">
    <location>
        <begin position="51"/>
        <end position="71"/>
    </location>
</feature>
<dbReference type="EMBL" id="UZAU01000650">
    <property type="status" value="NOT_ANNOTATED_CDS"/>
    <property type="molecule type" value="Genomic_DNA"/>
</dbReference>
<dbReference type="Proteomes" id="UP000596661">
    <property type="component" value="Chromosome 7"/>
</dbReference>
<protein>
    <submittedName>
        <fullName evidence="2">Uncharacterized protein</fullName>
    </submittedName>
</protein>
<reference evidence="2" key="2">
    <citation type="submission" date="2021-03" db="UniProtKB">
        <authorList>
            <consortium name="EnsemblPlants"/>
        </authorList>
    </citation>
    <scope>IDENTIFICATION</scope>
</reference>
<accession>A0A803Q734</accession>
<reference evidence="2" key="1">
    <citation type="submission" date="2018-11" db="EMBL/GenBank/DDBJ databases">
        <authorList>
            <person name="Grassa J C."/>
        </authorList>
    </citation>
    <scope>NUCLEOTIDE SEQUENCE [LARGE SCALE GENOMIC DNA]</scope>
</reference>
<organism evidence="2 3">
    <name type="scientific">Cannabis sativa</name>
    <name type="common">Hemp</name>
    <name type="synonym">Marijuana</name>
    <dbReference type="NCBI Taxonomy" id="3483"/>
    <lineage>
        <taxon>Eukaryota</taxon>
        <taxon>Viridiplantae</taxon>
        <taxon>Streptophyta</taxon>
        <taxon>Embryophyta</taxon>
        <taxon>Tracheophyta</taxon>
        <taxon>Spermatophyta</taxon>
        <taxon>Magnoliopsida</taxon>
        <taxon>eudicotyledons</taxon>
        <taxon>Gunneridae</taxon>
        <taxon>Pentapetalae</taxon>
        <taxon>rosids</taxon>
        <taxon>fabids</taxon>
        <taxon>Rosales</taxon>
        <taxon>Cannabaceae</taxon>
        <taxon>Cannabis</taxon>
    </lineage>
</organism>
<feature type="region of interest" description="Disordered" evidence="1">
    <location>
        <begin position="1"/>
        <end position="71"/>
    </location>
</feature>
<evidence type="ECO:0000256" key="1">
    <source>
        <dbReference type="SAM" id="MobiDB-lite"/>
    </source>
</evidence>
<sequence length="160" mass="18068">MTFLKQAPVLNRKPKTRTATTSPIVPQKRKSDVVATPVADSSMKQITQLQERNKKLKQDANSKDKDLENLQKSKEQVELQAKLSQSKVEELSRDFKTEEENGKKQYDQAIFDYIYTTFSKVPDFDFSILGAEAAEMAEAFRVMSPTQTQGCGGNLFPKEA</sequence>
<dbReference type="AlphaFoldDB" id="A0A803Q734"/>
<dbReference type="EnsemblPlants" id="evm.model.07.939">
    <property type="protein sequence ID" value="cds.evm.model.07.939"/>
    <property type="gene ID" value="evm.TU.07.939"/>
</dbReference>
<keyword evidence="3" id="KW-1185">Reference proteome</keyword>
<dbReference type="Gramene" id="evm.model.07.939">
    <property type="protein sequence ID" value="cds.evm.model.07.939"/>
    <property type="gene ID" value="evm.TU.07.939"/>
</dbReference>
<evidence type="ECO:0000313" key="2">
    <source>
        <dbReference type="EnsemblPlants" id="cds.evm.model.07.939"/>
    </source>
</evidence>
<evidence type="ECO:0000313" key="3">
    <source>
        <dbReference type="Proteomes" id="UP000596661"/>
    </source>
</evidence>